<keyword evidence="3" id="KW-1185">Reference proteome</keyword>
<dbReference type="PROSITE" id="PS51257">
    <property type="entry name" value="PROKAR_LIPOPROTEIN"/>
    <property type="match status" value="1"/>
</dbReference>
<comment type="caution">
    <text evidence="2">The sequence shown here is derived from an EMBL/GenBank/DDBJ whole genome shotgun (WGS) entry which is preliminary data.</text>
</comment>
<dbReference type="EMBL" id="JAGKSQ010000006">
    <property type="protein sequence ID" value="MBP3952522.1"/>
    <property type="molecule type" value="Genomic_DNA"/>
</dbReference>
<dbReference type="AlphaFoldDB" id="A0A940WXL8"/>
<proteinExistence type="predicted"/>
<dbReference type="Proteomes" id="UP000678228">
    <property type="component" value="Unassembled WGS sequence"/>
</dbReference>
<feature type="chain" id="PRO_5039030134" description="Lipoprotein" evidence="1">
    <location>
        <begin position="19"/>
        <end position="69"/>
    </location>
</feature>
<reference evidence="2" key="1">
    <citation type="submission" date="2021-03" db="EMBL/GenBank/DDBJ databases">
        <title>Bacillus suaedae sp. nov., isolated from Suaeda aralocaspica.</title>
        <authorList>
            <person name="Lei R.F.R."/>
        </authorList>
    </citation>
    <scope>NUCLEOTIDE SEQUENCE</scope>
    <source>
        <strain evidence="2">YZJH907-2</strain>
    </source>
</reference>
<accession>A0A940WXL8</accession>
<sequence>MKKLVVMTFAIVTLITLSACSSGEIDTYWTDKTDNQLQRLDQANIKYEIREGEIWISEEDLFDVVACCS</sequence>
<protein>
    <recommendedName>
        <fullName evidence="4">Lipoprotein</fullName>
    </recommendedName>
</protein>
<evidence type="ECO:0000313" key="2">
    <source>
        <dbReference type="EMBL" id="MBP3952522.1"/>
    </source>
</evidence>
<evidence type="ECO:0008006" key="4">
    <source>
        <dbReference type="Google" id="ProtNLM"/>
    </source>
</evidence>
<evidence type="ECO:0000313" key="3">
    <source>
        <dbReference type="Proteomes" id="UP000678228"/>
    </source>
</evidence>
<organism evidence="2 3">
    <name type="scientific">Halalkalibacter suaedae</name>
    <dbReference type="NCBI Taxonomy" id="2822140"/>
    <lineage>
        <taxon>Bacteria</taxon>
        <taxon>Bacillati</taxon>
        <taxon>Bacillota</taxon>
        <taxon>Bacilli</taxon>
        <taxon>Bacillales</taxon>
        <taxon>Bacillaceae</taxon>
        <taxon>Halalkalibacter</taxon>
    </lineage>
</organism>
<keyword evidence="1" id="KW-0732">Signal</keyword>
<name>A0A940WXL8_9BACI</name>
<evidence type="ECO:0000256" key="1">
    <source>
        <dbReference type="SAM" id="SignalP"/>
    </source>
</evidence>
<dbReference type="RefSeq" id="WP_210598297.1">
    <property type="nucleotide sequence ID" value="NZ_JAGKSQ010000006.1"/>
</dbReference>
<gene>
    <name evidence="2" type="ORF">J7W16_15460</name>
</gene>
<feature type="signal peptide" evidence="1">
    <location>
        <begin position="1"/>
        <end position="18"/>
    </location>
</feature>